<proteinExistence type="predicted"/>
<feature type="compositionally biased region" description="Polar residues" evidence="2">
    <location>
        <begin position="908"/>
        <end position="932"/>
    </location>
</feature>
<gene>
    <name evidence="3" type="ORF">PPL_02092</name>
</gene>
<dbReference type="PROSITE" id="PS50176">
    <property type="entry name" value="ARM_REPEAT"/>
    <property type="match status" value="1"/>
</dbReference>
<dbReference type="InterPro" id="IPR000225">
    <property type="entry name" value="Armadillo"/>
</dbReference>
<dbReference type="Gene3D" id="1.25.10.10">
    <property type="entry name" value="Leucine-rich Repeat Variant"/>
    <property type="match status" value="2"/>
</dbReference>
<feature type="compositionally biased region" description="Low complexity" evidence="2">
    <location>
        <begin position="130"/>
        <end position="143"/>
    </location>
</feature>
<feature type="region of interest" description="Disordered" evidence="2">
    <location>
        <begin position="840"/>
        <end position="932"/>
    </location>
</feature>
<dbReference type="AlphaFoldDB" id="D3B1C1"/>
<accession>D3B1C1</accession>
<feature type="repeat" description="ARM" evidence="1">
    <location>
        <begin position="471"/>
        <end position="515"/>
    </location>
</feature>
<reference evidence="3 4" key="1">
    <citation type="journal article" date="2011" name="Genome Res.">
        <title>Phylogeny-wide analysis of social amoeba genomes highlights ancient origins for complex intercellular communication.</title>
        <authorList>
            <person name="Heidel A.J."/>
            <person name="Lawal H.M."/>
            <person name="Felder M."/>
            <person name="Schilde C."/>
            <person name="Helps N.R."/>
            <person name="Tunggal B."/>
            <person name="Rivero F."/>
            <person name="John U."/>
            <person name="Schleicher M."/>
            <person name="Eichinger L."/>
            <person name="Platzer M."/>
            <person name="Noegel A.A."/>
            <person name="Schaap P."/>
            <person name="Gloeckner G."/>
        </authorList>
    </citation>
    <scope>NUCLEOTIDE SEQUENCE [LARGE SCALE GENOMIC DNA]</scope>
    <source>
        <strain evidence="4">ATCC 26659 / Pp 5 / PN500</strain>
    </source>
</reference>
<protein>
    <recommendedName>
        <fullName evidence="5">Armadillo repeat-containing protein</fullName>
    </recommendedName>
</protein>
<dbReference type="Proteomes" id="UP000001396">
    <property type="component" value="Unassembled WGS sequence"/>
</dbReference>
<feature type="compositionally biased region" description="Low complexity" evidence="2">
    <location>
        <begin position="867"/>
        <end position="885"/>
    </location>
</feature>
<dbReference type="SUPFAM" id="SSF48371">
    <property type="entry name" value="ARM repeat"/>
    <property type="match status" value="1"/>
</dbReference>
<name>D3B1C1_HETP5</name>
<dbReference type="OMA" id="LYQVSDC"/>
<dbReference type="InterPro" id="IPR016024">
    <property type="entry name" value="ARM-type_fold"/>
</dbReference>
<evidence type="ECO:0000256" key="2">
    <source>
        <dbReference type="SAM" id="MobiDB-lite"/>
    </source>
</evidence>
<dbReference type="RefSeq" id="XP_020437204.1">
    <property type="nucleotide sequence ID" value="XM_020573087.1"/>
</dbReference>
<dbReference type="EMBL" id="ADBJ01000008">
    <property type="protein sequence ID" value="EFA85095.1"/>
    <property type="molecule type" value="Genomic_DNA"/>
</dbReference>
<organism evidence="3 4">
    <name type="scientific">Heterostelium pallidum (strain ATCC 26659 / Pp 5 / PN500)</name>
    <name type="common">Cellular slime mold</name>
    <name type="synonym">Polysphondylium pallidum</name>
    <dbReference type="NCBI Taxonomy" id="670386"/>
    <lineage>
        <taxon>Eukaryota</taxon>
        <taxon>Amoebozoa</taxon>
        <taxon>Evosea</taxon>
        <taxon>Eumycetozoa</taxon>
        <taxon>Dictyostelia</taxon>
        <taxon>Acytosteliales</taxon>
        <taxon>Acytosteliaceae</taxon>
        <taxon>Heterostelium</taxon>
    </lineage>
</organism>
<dbReference type="InterPro" id="IPR043379">
    <property type="entry name" value="ANKAR"/>
</dbReference>
<feature type="compositionally biased region" description="Low complexity" evidence="2">
    <location>
        <begin position="735"/>
        <end position="764"/>
    </location>
</feature>
<dbReference type="PANTHER" id="PTHR46464">
    <property type="entry name" value="ANK_REP_REGION DOMAIN-CONTAINING PROTEIN"/>
    <property type="match status" value="1"/>
</dbReference>
<feature type="region of interest" description="Disordered" evidence="2">
    <location>
        <begin position="717"/>
        <end position="790"/>
    </location>
</feature>
<dbReference type="InterPro" id="IPR011989">
    <property type="entry name" value="ARM-like"/>
</dbReference>
<dbReference type="SMART" id="SM00185">
    <property type="entry name" value="ARM"/>
    <property type="match status" value="5"/>
</dbReference>
<comment type="caution">
    <text evidence="3">The sequence shown here is derived from an EMBL/GenBank/DDBJ whole genome shotgun (WGS) entry which is preliminary data.</text>
</comment>
<feature type="compositionally biased region" description="Low complexity" evidence="2">
    <location>
        <begin position="45"/>
        <end position="55"/>
    </location>
</feature>
<dbReference type="GeneID" id="31357617"/>
<feature type="compositionally biased region" description="Polar residues" evidence="2">
    <location>
        <begin position="144"/>
        <end position="153"/>
    </location>
</feature>
<evidence type="ECO:0000313" key="4">
    <source>
        <dbReference type="Proteomes" id="UP000001396"/>
    </source>
</evidence>
<sequence>MMNNIRLLQDYEIENYGSTKGINELLDEVRNVVDIYFNNPISHDNNNNNNNSNNNKISPRQPVFKSPPSTSDFQKQSSFGQQSPLKVSTRFQLNPVQQQQPPSPTKSPHAYQYQQQQQPTSPTKTPPQLSPNSTRHQQQQQQQAHNYSLANQKKSDAASSSFIDVRTIGLKELTTLLNRRREGSIHIRAIKQIATLYQNAKQSQSIKSRFIDEILQGSCLRSLLSFLTLQEPLSCESFDYSDPKISETIIDNSLSLKILIHQIQLHSDIGPNEITTESISIKLLDLLYQVSDCPKTRAFACDSGIEKLVDLLKVNEIYPQSLNRGNYYIISNTSKEDPTANRATLQIKVLQCLEKLSNNENNRSKIGMAGIYNSLSYLKPMYNIPPDVFRWNTTILEKVLKFIIQLLYNDHVKQVFVEKNGCNIIVSMVSSEYLPSTVLLSCAQVLGQIVTPKKTENSRVFYSVDKVMGNEIVPSLMKLLKSYPEERALQLLVCKVFTNLGTRDENKQSIFQEGGIQLLHNLLLTNDADVIAASCETIAVLSNNKFIRKVLRLLNSVDILIEQLNGSNQLIKKSCIQTLYNISCDEEGLEILLDDRSGLLPQTLISLLFSNDAQIQIYTIKLLSILTQDEQYLDIFINKGGIQAVLNSLYSNNENLQYSVLEFLNKVIQSSRIVQASILNDGIIDKLKKLSTHENVTRHSSILVQPLKAFLMTVKNLQPNTPPESPPIEHHRSHSNQQSRSNGNNNNNNSNNNSNQSRVGNSNSQYPAQRSPPQARLNSPPSPSEQPKQPDYKKIEAVLGKLDVDQLRNVILEMVRHDPTISEILPTSIKGVITGQPQVYNNNNNNNNFGNGGVVNRQTSSPPPPVQLSYRQQQQQQQQQQQYNPSTPPPPPLPQYQQQQQQPSKQLNKSPTSQPRTGGNNQNRKSTGNTKTTAYDCLMDEIRDKVGTGKLRLRHIDTEVETENRRKEELMQKQNGILKDIVNNAQKRQVAVSNKRVLVDSGTMTGMRIWKKDFDLWKTEIQAMFRRNINLTILIFRILESFDMDFTFKEAMEISQYPSEELLSHALIRIGFNIKQSTYTQDNETKVEYQSISKPTGMPFKLLLATILDYMK</sequence>
<evidence type="ECO:0000256" key="1">
    <source>
        <dbReference type="PROSITE-ProRule" id="PRU00259"/>
    </source>
</evidence>
<feature type="compositionally biased region" description="Polar residues" evidence="2">
    <location>
        <begin position="67"/>
        <end position="94"/>
    </location>
</feature>
<dbReference type="PANTHER" id="PTHR46464:SF2">
    <property type="entry name" value="ANKYRIN AND ARMADILLO REPEAT-CONTAINING PROTEIN"/>
    <property type="match status" value="1"/>
</dbReference>
<evidence type="ECO:0000313" key="3">
    <source>
        <dbReference type="EMBL" id="EFA85095.1"/>
    </source>
</evidence>
<feature type="compositionally biased region" description="Low complexity" evidence="2">
    <location>
        <begin position="111"/>
        <end position="123"/>
    </location>
</feature>
<feature type="compositionally biased region" description="Low complexity" evidence="2">
    <location>
        <begin position="895"/>
        <end position="907"/>
    </location>
</feature>
<evidence type="ECO:0008006" key="5">
    <source>
        <dbReference type="Google" id="ProtNLM"/>
    </source>
</evidence>
<dbReference type="InParanoid" id="D3B1C1"/>
<feature type="region of interest" description="Disordered" evidence="2">
    <location>
        <begin position="40"/>
        <end position="153"/>
    </location>
</feature>
<keyword evidence="4" id="KW-1185">Reference proteome</keyword>